<dbReference type="Gene3D" id="1.10.443.10">
    <property type="entry name" value="Intergrase catalytic core"/>
    <property type="match status" value="1"/>
</dbReference>
<dbReference type="GO" id="GO:0005737">
    <property type="term" value="C:cytoplasm"/>
    <property type="evidence" value="ECO:0007669"/>
    <property type="project" value="UniProtKB-SubCell"/>
</dbReference>
<dbReference type="CDD" id="cd00798">
    <property type="entry name" value="INT_XerDC_C"/>
    <property type="match status" value="1"/>
</dbReference>
<dbReference type="GO" id="GO:0006313">
    <property type="term" value="P:DNA transposition"/>
    <property type="evidence" value="ECO:0007669"/>
    <property type="project" value="UniProtKB-UniRule"/>
</dbReference>
<dbReference type="GO" id="GO:0009037">
    <property type="term" value="F:tyrosine-based site-specific recombinase activity"/>
    <property type="evidence" value="ECO:0007669"/>
    <property type="project" value="UniProtKB-UniRule"/>
</dbReference>
<keyword evidence="6 10" id="KW-0229">DNA integration</keyword>
<feature type="domain" description="Tyr recombinase" evidence="11">
    <location>
        <begin position="111"/>
        <end position="292"/>
    </location>
</feature>
<name>A0A194AGR8_9BACT</name>
<keyword evidence="14" id="KW-1185">Reference proteome</keyword>
<proteinExistence type="inferred from homology"/>
<dbReference type="Proteomes" id="UP000095200">
    <property type="component" value="Unassembled WGS sequence"/>
</dbReference>
<dbReference type="Pfam" id="PF00589">
    <property type="entry name" value="Phage_integrase"/>
    <property type="match status" value="1"/>
</dbReference>
<comment type="caution">
    <text evidence="13">The sequence shown here is derived from an EMBL/GenBank/DDBJ whole genome shotgun (WGS) entry which is preliminary data.</text>
</comment>
<dbReference type="PANTHER" id="PTHR30349:SF81">
    <property type="entry name" value="TYROSINE RECOMBINASE XERC"/>
    <property type="match status" value="1"/>
</dbReference>
<dbReference type="InterPro" id="IPR044068">
    <property type="entry name" value="CB"/>
</dbReference>
<evidence type="ECO:0000256" key="6">
    <source>
        <dbReference type="ARBA" id="ARBA00022908"/>
    </source>
</evidence>
<evidence type="ECO:0000259" key="12">
    <source>
        <dbReference type="PROSITE" id="PS51900"/>
    </source>
</evidence>
<keyword evidence="3 10" id="KW-0963">Cytoplasm</keyword>
<feature type="active site" evidence="10">
    <location>
        <position position="244"/>
    </location>
</feature>
<comment type="similarity">
    <text evidence="10">Belongs to the 'phage' integrase family. XerC subfamily.</text>
</comment>
<keyword evidence="7 10" id="KW-0238">DNA-binding</keyword>
<evidence type="ECO:0000313" key="13">
    <source>
        <dbReference type="EMBL" id="GAU09272.1"/>
    </source>
</evidence>
<keyword evidence="4 10" id="KW-0132">Cell division</keyword>
<accession>A0A194AGR8</accession>
<dbReference type="InterPro" id="IPR002104">
    <property type="entry name" value="Integrase_catalytic"/>
</dbReference>
<dbReference type="InterPro" id="IPR023009">
    <property type="entry name" value="Tyrosine_recombinase_XerC/XerD"/>
</dbReference>
<dbReference type="InterPro" id="IPR011932">
    <property type="entry name" value="Recomb_XerD"/>
</dbReference>
<feature type="active site" description="O-(3'-phospho-DNA)-tyrosine intermediate" evidence="10">
    <location>
        <position position="279"/>
    </location>
</feature>
<dbReference type="GO" id="GO:0051301">
    <property type="term" value="P:cell division"/>
    <property type="evidence" value="ECO:0007669"/>
    <property type="project" value="UniProtKB-KW"/>
</dbReference>
<sequence>MSLPLSDQQDLDRFLEHLIVVKGLAEKTIAAYQTDLRSLMRFLHVHDMNIQDVREDTLLVYLRHMSNRIGSARTLARHLASLRAFFGYAHEQGLIADNPTLILANPKIARTIPDVLTQEETFRLLDMPNPKTKLGLRDRAILEVLYGAGLRVSELTSLRPQDYDAQTDILRIWGKGGKERIVPLNETAAQVLTSYLKQRNALFNPQQDAVFLNRSGTRLTRQGVWKLIKRYGVKAGITKTISPHTLRHCFATHLLEGGADLRTVQILLGHADISATEIYTHVQTQRLMEIHTMYHPRSTPS</sequence>
<evidence type="ECO:0000256" key="4">
    <source>
        <dbReference type="ARBA" id="ARBA00022618"/>
    </source>
</evidence>
<organism evidence="13 14">
    <name type="scientific">Desulfoplanes formicivorans</name>
    <dbReference type="NCBI Taxonomy" id="1592317"/>
    <lineage>
        <taxon>Bacteria</taxon>
        <taxon>Pseudomonadati</taxon>
        <taxon>Thermodesulfobacteriota</taxon>
        <taxon>Desulfovibrionia</taxon>
        <taxon>Desulfovibrionales</taxon>
        <taxon>Desulfoplanaceae</taxon>
        <taxon>Desulfoplanes</taxon>
    </lineage>
</organism>
<protein>
    <recommendedName>
        <fullName evidence="10">Tyrosine recombinase XerC</fullName>
    </recommendedName>
</protein>
<evidence type="ECO:0000256" key="10">
    <source>
        <dbReference type="HAMAP-Rule" id="MF_01808"/>
    </source>
</evidence>
<dbReference type="GO" id="GO:0007059">
    <property type="term" value="P:chromosome segregation"/>
    <property type="evidence" value="ECO:0007669"/>
    <property type="project" value="UniProtKB-UniRule"/>
</dbReference>
<dbReference type="Gene3D" id="1.10.150.130">
    <property type="match status" value="1"/>
</dbReference>
<evidence type="ECO:0000256" key="7">
    <source>
        <dbReference type="ARBA" id="ARBA00023125"/>
    </source>
</evidence>
<gene>
    <name evidence="10" type="primary">xerC</name>
    <name evidence="13" type="ORF">DPF_1994</name>
</gene>
<dbReference type="SUPFAM" id="SSF56349">
    <property type="entry name" value="DNA breaking-rejoining enzymes"/>
    <property type="match status" value="1"/>
</dbReference>
<dbReference type="Pfam" id="PF02899">
    <property type="entry name" value="Phage_int_SAM_1"/>
    <property type="match status" value="1"/>
</dbReference>
<feature type="active site" evidence="10">
    <location>
        <position position="151"/>
    </location>
</feature>
<evidence type="ECO:0000256" key="2">
    <source>
        <dbReference type="ARBA" id="ARBA00010450"/>
    </source>
</evidence>
<dbReference type="PANTHER" id="PTHR30349">
    <property type="entry name" value="PHAGE INTEGRASE-RELATED"/>
    <property type="match status" value="1"/>
</dbReference>
<dbReference type="AlphaFoldDB" id="A0A194AGR8"/>
<keyword evidence="9 10" id="KW-0131">Cell cycle</keyword>
<feature type="active site" evidence="10">
    <location>
        <position position="247"/>
    </location>
</feature>
<keyword evidence="5 10" id="KW-0159">Chromosome partition</keyword>
<dbReference type="InterPro" id="IPR050090">
    <property type="entry name" value="Tyrosine_recombinase_XerCD"/>
</dbReference>
<reference evidence="14" key="1">
    <citation type="submission" date="2016-06" db="EMBL/GenBank/DDBJ databases">
        <title>Draft genome sequence of Desulfoplanes formicivorans strain Pf12B.</title>
        <authorList>
            <person name="Watanabe M."/>
            <person name="Kojima H."/>
            <person name="Fukui M."/>
        </authorList>
    </citation>
    <scope>NUCLEOTIDE SEQUENCE [LARGE SCALE GENOMIC DNA]</scope>
    <source>
        <strain evidence="14">Pf12B</strain>
    </source>
</reference>
<dbReference type="NCBIfam" id="TIGR02225">
    <property type="entry name" value="recomb_XerD"/>
    <property type="match status" value="1"/>
</dbReference>
<evidence type="ECO:0000256" key="1">
    <source>
        <dbReference type="ARBA" id="ARBA00004496"/>
    </source>
</evidence>
<evidence type="ECO:0000313" key="14">
    <source>
        <dbReference type="Proteomes" id="UP000095200"/>
    </source>
</evidence>
<comment type="subcellular location">
    <subcellularLocation>
        <location evidence="1 10">Cytoplasm</location>
    </subcellularLocation>
</comment>
<dbReference type="GO" id="GO:0003677">
    <property type="term" value="F:DNA binding"/>
    <property type="evidence" value="ECO:0007669"/>
    <property type="project" value="UniProtKB-UniRule"/>
</dbReference>
<comment type="similarity">
    <text evidence="2">Belongs to the 'phage' integrase family. XerD subfamily.</text>
</comment>
<feature type="active site" evidence="10">
    <location>
        <position position="175"/>
    </location>
</feature>
<comment type="subunit">
    <text evidence="10">Forms a cyclic heterotetrameric complex composed of two molecules of XerC and two molecules of XerD.</text>
</comment>
<feature type="active site" evidence="10">
    <location>
        <position position="270"/>
    </location>
</feature>
<dbReference type="InterPro" id="IPR013762">
    <property type="entry name" value="Integrase-like_cat_sf"/>
</dbReference>
<dbReference type="STRING" id="1592317.DPF_1994"/>
<dbReference type="InterPro" id="IPR010998">
    <property type="entry name" value="Integrase_recombinase_N"/>
</dbReference>
<dbReference type="NCBIfam" id="NF040815">
    <property type="entry name" value="recomb_XerA_Arch"/>
    <property type="match status" value="1"/>
</dbReference>
<dbReference type="EMBL" id="BDFE01000017">
    <property type="protein sequence ID" value="GAU09272.1"/>
    <property type="molecule type" value="Genomic_DNA"/>
</dbReference>
<dbReference type="NCBIfam" id="NF001399">
    <property type="entry name" value="PRK00283.1"/>
    <property type="match status" value="1"/>
</dbReference>
<evidence type="ECO:0000259" key="11">
    <source>
        <dbReference type="PROSITE" id="PS51898"/>
    </source>
</evidence>
<dbReference type="PROSITE" id="PS51898">
    <property type="entry name" value="TYR_RECOMBINASE"/>
    <property type="match status" value="1"/>
</dbReference>
<dbReference type="HAMAP" id="MF_01808">
    <property type="entry name" value="Recomb_XerC_XerD"/>
    <property type="match status" value="1"/>
</dbReference>
<keyword evidence="8 10" id="KW-0233">DNA recombination</keyword>
<dbReference type="PROSITE" id="PS51900">
    <property type="entry name" value="CB"/>
    <property type="match status" value="1"/>
</dbReference>
<dbReference type="InterPro" id="IPR004107">
    <property type="entry name" value="Integrase_SAM-like_N"/>
</dbReference>
<evidence type="ECO:0000256" key="5">
    <source>
        <dbReference type="ARBA" id="ARBA00022829"/>
    </source>
</evidence>
<evidence type="ECO:0000256" key="3">
    <source>
        <dbReference type="ARBA" id="ARBA00022490"/>
    </source>
</evidence>
<dbReference type="InterPro" id="IPR011010">
    <property type="entry name" value="DNA_brk_join_enz"/>
</dbReference>
<evidence type="ECO:0000256" key="8">
    <source>
        <dbReference type="ARBA" id="ARBA00023172"/>
    </source>
</evidence>
<evidence type="ECO:0000256" key="9">
    <source>
        <dbReference type="ARBA" id="ARBA00023306"/>
    </source>
</evidence>
<feature type="domain" description="Core-binding (CB)" evidence="12">
    <location>
        <begin position="5"/>
        <end position="90"/>
    </location>
</feature>
<comment type="function">
    <text evidence="10">Site-specific tyrosine recombinase, which acts by catalyzing the cutting and rejoining of the recombining DNA molecules. The XerC-XerD complex is essential to convert dimers of the bacterial chromosome into monomers to permit their segregation at cell division. It also contributes to the segregational stability of plasmids.</text>
</comment>